<dbReference type="AlphaFoldDB" id="A0A316UX74"/>
<gene>
    <name evidence="5" type="ORF">BDZ90DRAFT_224931</name>
</gene>
<keyword evidence="3" id="KW-0472">Membrane</keyword>
<dbReference type="Gene3D" id="1.10.287.110">
    <property type="entry name" value="DnaJ domain"/>
    <property type="match status" value="1"/>
</dbReference>
<protein>
    <submittedName>
        <fullName evidence="5">DnaJ-domain-containing protein</fullName>
    </submittedName>
</protein>
<dbReference type="GeneID" id="37026465"/>
<dbReference type="EMBL" id="KZ819662">
    <property type="protein sequence ID" value="PWN29910.1"/>
    <property type="molecule type" value="Genomic_DNA"/>
</dbReference>
<dbReference type="PANTHER" id="PTHR44145:SF3">
    <property type="entry name" value="DNAJ HOMOLOG SUBFAMILY A MEMBER 3, MITOCHONDRIAL"/>
    <property type="match status" value="1"/>
</dbReference>
<evidence type="ECO:0000259" key="4">
    <source>
        <dbReference type="PROSITE" id="PS50076"/>
    </source>
</evidence>
<feature type="compositionally biased region" description="Basic and acidic residues" evidence="2">
    <location>
        <begin position="155"/>
        <end position="165"/>
    </location>
</feature>
<accession>A0A316UX74</accession>
<dbReference type="SMART" id="SM00271">
    <property type="entry name" value="DnaJ"/>
    <property type="match status" value="1"/>
</dbReference>
<feature type="compositionally biased region" description="Basic and acidic residues" evidence="2">
    <location>
        <begin position="120"/>
        <end position="139"/>
    </location>
</feature>
<reference evidence="5 6" key="1">
    <citation type="journal article" date="2018" name="Mol. Biol. Evol.">
        <title>Broad Genomic Sampling Reveals a Smut Pathogenic Ancestry of the Fungal Clade Ustilaginomycotina.</title>
        <authorList>
            <person name="Kijpornyongpan T."/>
            <person name="Mondo S.J."/>
            <person name="Barry K."/>
            <person name="Sandor L."/>
            <person name="Lee J."/>
            <person name="Lipzen A."/>
            <person name="Pangilinan J."/>
            <person name="LaButti K."/>
            <person name="Hainaut M."/>
            <person name="Henrissat B."/>
            <person name="Grigoriev I.V."/>
            <person name="Spatafora J.W."/>
            <person name="Aime M.C."/>
        </authorList>
    </citation>
    <scope>NUCLEOTIDE SEQUENCE [LARGE SCALE GENOMIC DNA]</scope>
    <source>
        <strain evidence="5 6">MCA 5214</strain>
    </source>
</reference>
<evidence type="ECO:0000256" key="3">
    <source>
        <dbReference type="SAM" id="Phobius"/>
    </source>
</evidence>
<evidence type="ECO:0000256" key="1">
    <source>
        <dbReference type="ARBA" id="ARBA00023186"/>
    </source>
</evidence>
<feature type="domain" description="J" evidence="4">
    <location>
        <begin position="18"/>
        <end position="83"/>
    </location>
</feature>
<dbReference type="CDD" id="cd06257">
    <property type="entry name" value="DnaJ"/>
    <property type="match status" value="1"/>
</dbReference>
<dbReference type="InterPro" id="IPR036869">
    <property type="entry name" value="J_dom_sf"/>
</dbReference>
<dbReference type="PRINTS" id="PR00625">
    <property type="entry name" value="JDOMAIN"/>
</dbReference>
<keyword evidence="6" id="KW-1185">Reference proteome</keyword>
<keyword evidence="3" id="KW-1133">Transmembrane helix</keyword>
<name>A0A316UX74_9BASI</name>
<feature type="compositionally biased region" description="Polar residues" evidence="2">
    <location>
        <begin position="1"/>
        <end position="20"/>
    </location>
</feature>
<dbReference type="InterPro" id="IPR001623">
    <property type="entry name" value="DnaJ_domain"/>
</dbReference>
<feature type="compositionally biased region" description="Gly residues" evidence="2">
    <location>
        <begin position="84"/>
        <end position="96"/>
    </location>
</feature>
<dbReference type="PANTHER" id="PTHR44145">
    <property type="entry name" value="DNAJ HOMOLOG SUBFAMILY A MEMBER 3, MITOCHONDRIAL"/>
    <property type="match status" value="1"/>
</dbReference>
<proteinExistence type="predicted"/>
<sequence>MGSRLTSRSSLASDQSQDHYSTLGIKRTATPKEIKSQFYALSKKYHPDLNRDDEGAKKRFQEVSEAWNTLGNEKSRRDYDRQLQGGGGGGGMGRRGTAGYSYDSTDNTARRARASYAWEYQRRRSDSNRARAGAARHDPFNTSSSSASASSFHAYAERQRKRESALHASRVANGSPAASSAAAAAAGAGASAASGASSTASAPGFEAAAREHAAQSASALVRFLQVGAAFVVVWVVGSGFAAKGSGNTATSKRPVAVGGAGK</sequence>
<organism evidence="5 6">
    <name type="scientific">Jaminaea rosea</name>
    <dbReference type="NCBI Taxonomy" id="1569628"/>
    <lineage>
        <taxon>Eukaryota</taxon>
        <taxon>Fungi</taxon>
        <taxon>Dikarya</taxon>
        <taxon>Basidiomycota</taxon>
        <taxon>Ustilaginomycotina</taxon>
        <taxon>Exobasidiomycetes</taxon>
        <taxon>Microstromatales</taxon>
        <taxon>Microstromatales incertae sedis</taxon>
        <taxon>Jaminaea</taxon>
    </lineage>
</organism>
<evidence type="ECO:0000313" key="5">
    <source>
        <dbReference type="EMBL" id="PWN29910.1"/>
    </source>
</evidence>
<feature type="region of interest" description="Disordered" evidence="2">
    <location>
        <begin position="1"/>
        <end position="28"/>
    </location>
</feature>
<dbReference type="OrthoDB" id="445556at2759"/>
<dbReference type="InterPro" id="IPR051938">
    <property type="entry name" value="Apopto_cytoskel_mod"/>
</dbReference>
<evidence type="ECO:0000256" key="2">
    <source>
        <dbReference type="SAM" id="MobiDB-lite"/>
    </source>
</evidence>
<dbReference type="Pfam" id="PF00226">
    <property type="entry name" value="DnaJ"/>
    <property type="match status" value="1"/>
</dbReference>
<dbReference type="SUPFAM" id="SSF46565">
    <property type="entry name" value="Chaperone J-domain"/>
    <property type="match status" value="1"/>
</dbReference>
<feature type="region of interest" description="Disordered" evidence="2">
    <location>
        <begin position="120"/>
        <end position="171"/>
    </location>
</feature>
<dbReference type="InterPro" id="IPR018253">
    <property type="entry name" value="DnaJ_domain_CS"/>
</dbReference>
<keyword evidence="3" id="KW-0812">Transmembrane</keyword>
<evidence type="ECO:0000313" key="6">
    <source>
        <dbReference type="Proteomes" id="UP000245884"/>
    </source>
</evidence>
<dbReference type="PROSITE" id="PS00636">
    <property type="entry name" value="DNAJ_1"/>
    <property type="match status" value="1"/>
</dbReference>
<keyword evidence="1" id="KW-0143">Chaperone</keyword>
<dbReference type="Proteomes" id="UP000245884">
    <property type="component" value="Unassembled WGS sequence"/>
</dbReference>
<feature type="transmembrane region" description="Helical" evidence="3">
    <location>
        <begin position="220"/>
        <end position="242"/>
    </location>
</feature>
<dbReference type="RefSeq" id="XP_025364522.1">
    <property type="nucleotide sequence ID" value="XM_025504642.1"/>
</dbReference>
<feature type="region of interest" description="Disordered" evidence="2">
    <location>
        <begin position="67"/>
        <end position="106"/>
    </location>
</feature>
<dbReference type="STRING" id="1569628.A0A316UX74"/>
<dbReference type="PROSITE" id="PS50076">
    <property type="entry name" value="DNAJ_2"/>
    <property type="match status" value="1"/>
</dbReference>